<protein>
    <recommendedName>
        <fullName evidence="1">Dinitrogenase iron-molybdenum cofactor biosynthesis domain-containing protein</fullName>
    </recommendedName>
</protein>
<gene>
    <name evidence="2" type="ORF">FYJ85_20055</name>
</gene>
<reference evidence="2 3" key="1">
    <citation type="submission" date="2019-08" db="EMBL/GenBank/DDBJ databases">
        <title>In-depth cultivation of the pig gut microbiome towards novel bacterial diversity and tailored functional studies.</title>
        <authorList>
            <person name="Wylensek D."/>
            <person name="Hitch T.C.A."/>
            <person name="Clavel T."/>
        </authorList>
    </citation>
    <scope>NUCLEOTIDE SEQUENCE [LARGE SCALE GENOMIC DNA]</scope>
    <source>
        <strain evidence="2 3">BBE-744-WT-12</strain>
    </source>
</reference>
<comment type="caution">
    <text evidence="2">The sequence shown here is derived from an EMBL/GenBank/DDBJ whole genome shotgun (WGS) entry which is preliminary data.</text>
</comment>
<dbReference type="Proteomes" id="UP000435649">
    <property type="component" value="Unassembled WGS sequence"/>
</dbReference>
<organism evidence="2 3">
    <name type="scientific">Victivallis lenta</name>
    <dbReference type="NCBI Taxonomy" id="2606640"/>
    <lineage>
        <taxon>Bacteria</taxon>
        <taxon>Pseudomonadati</taxon>
        <taxon>Lentisphaerota</taxon>
        <taxon>Lentisphaeria</taxon>
        <taxon>Victivallales</taxon>
        <taxon>Victivallaceae</taxon>
        <taxon>Victivallis</taxon>
    </lineage>
</organism>
<dbReference type="PANTHER" id="PTHR42983:SF1">
    <property type="entry name" value="IRON-MOLYBDENUM PROTEIN"/>
    <property type="match status" value="1"/>
</dbReference>
<dbReference type="Gene3D" id="3.30.420.130">
    <property type="entry name" value="Dinitrogenase iron-molybdenum cofactor biosynthesis domain"/>
    <property type="match status" value="1"/>
</dbReference>
<dbReference type="PANTHER" id="PTHR42983">
    <property type="entry name" value="DINITROGENASE IRON-MOLYBDENUM COFACTOR PROTEIN-RELATED"/>
    <property type="match status" value="1"/>
</dbReference>
<dbReference type="SUPFAM" id="SSF53146">
    <property type="entry name" value="Nitrogenase accessory factor-like"/>
    <property type="match status" value="1"/>
</dbReference>
<feature type="domain" description="Dinitrogenase iron-molybdenum cofactor biosynthesis" evidence="1">
    <location>
        <begin position="22"/>
        <end position="106"/>
    </location>
</feature>
<name>A0A844G819_9BACT</name>
<dbReference type="EMBL" id="VUNS01000034">
    <property type="protein sequence ID" value="MST99323.1"/>
    <property type="molecule type" value="Genomic_DNA"/>
</dbReference>
<evidence type="ECO:0000313" key="3">
    <source>
        <dbReference type="Proteomes" id="UP000435649"/>
    </source>
</evidence>
<evidence type="ECO:0000313" key="2">
    <source>
        <dbReference type="EMBL" id="MST99323.1"/>
    </source>
</evidence>
<dbReference type="InterPro" id="IPR003731">
    <property type="entry name" value="Di-Nase_FeMo-co_biosynth"/>
</dbReference>
<evidence type="ECO:0000259" key="1">
    <source>
        <dbReference type="Pfam" id="PF02579"/>
    </source>
</evidence>
<dbReference type="Pfam" id="PF02579">
    <property type="entry name" value="Nitro_FeMo-Co"/>
    <property type="match status" value="1"/>
</dbReference>
<accession>A0A844G819</accession>
<keyword evidence="3" id="KW-1185">Reference proteome</keyword>
<sequence length="124" mass="13335">MTIRAGFHERNTGVIIALACEGDRISPRFCRASEFTIFEVEFGKIGSPAVEAPGGEGPARFLRDRGVDLVICGRIGSASQRSLVDEGIKFFGGVSGRVDQVMASYMDGALEPAADFNDYEELQG</sequence>
<proteinExistence type="predicted"/>
<dbReference type="AlphaFoldDB" id="A0A844G819"/>
<dbReference type="InterPro" id="IPR036105">
    <property type="entry name" value="DiNase_FeMo-co_biosyn_sf"/>
</dbReference>